<dbReference type="AlphaFoldDB" id="A0AB34JLP3"/>
<keyword evidence="2" id="KW-1185">Reference proteome</keyword>
<dbReference type="GO" id="GO:0004143">
    <property type="term" value="F:ATP-dependent diacylglycerol kinase activity"/>
    <property type="evidence" value="ECO:0007669"/>
    <property type="project" value="InterPro"/>
</dbReference>
<evidence type="ECO:0008006" key="3">
    <source>
        <dbReference type="Google" id="ProtNLM"/>
    </source>
</evidence>
<comment type="caution">
    <text evidence="1">The sequence shown here is derived from an EMBL/GenBank/DDBJ whole genome shotgun (WGS) entry which is preliminary data.</text>
</comment>
<accession>A0AB34JLP3</accession>
<dbReference type="PANTHER" id="PTHR31303">
    <property type="entry name" value="CTP-DEPENDENT DIACYLGLYCEROL KINASE 1"/>
    <property type="match status" value="1"/>
</dbReference>
<proteinExistence type="predicted"/>
<dbReference type="InterPro" id="IPR037997">
    <property type="entry name" value="Dgk1-like"/>
</dbReference>
<protein>
    <recommendedName>
        <fullName evidence="3">Dolichol kinase</fullName>
    </recommendedName>
</protein>
<evidence type="ECO:0000313" key="2">
    <source>
        <dbReference type="Proteomes" id="UP001515480"/>
    </source>
</evidence>
<dbReference type="Proteomes" id="UP001515480">
    <property type="component" value="Unassembled WGS sequence"/>
</dbReference>
<sequence length="307" mass="31606">MPLLLLLLGQPCGALHPTLPRAHRPRASPARPASSWAVASPPLALGPRMSAGSVGTSLALPLLRDPACALVLALLAKVWVALWGGLAKSGTLPSTLTRKLIHTGTGPLFVMGWPFFSDAPSAVLAACSVPLINLARLWLAGKGGVLTADGDQLVSSLSRTGEAKEVARGPFFYTLVLLAATALSFRALPGVVAVCQMAVGDGVADIVGRRLGKTKWGFVENKTVEGSVAFVLGAWGASLGMLGGCHYLGYTSFTVQTAALPMLLISLACSCVELFSAPLQAKIGALADDNLTVPLVGAVLTVLLLRG</sequence>
<reference evidence="1 2" key="1">
    <citation type="journal article" date="2024" name="Science">
        <title>Giant polyketide synthase enzymes in the biosynthesis of giant marine polyether toxins.</title>
        <authorList>
            <person name="Fallon T.R."/>
            <person name="Shende V.V."/>
            <person name="Wierzbicki I.H."/>
            <person name="Pendleton A.L."/>
            <person name="Watervoot N.F."/>
            <person name="Auber R.P."/>
            <person name="Gonzalez D.J."/>
            <person name="Wisecaver J.H."/>
            <person name="Moore B.S."/>
        </authorList>
    </citation>
    <scope>NUCLEOTIDE SEQUENCE [LARGE SCALE GENOMIC DNA]</scope>
    <source>
        <strain evidence="1 2">12B1</strain>
    </source>
</reference>
<organism evidence="1 2">
    <name type="scientific">Prymnesium parvum</name>
    <name type="common">Toxic golden alga</name>
    <dbReference type="NCBI Taxonomy" id="97485"/>
    <lineage>
        <taxon>Eukaryota</taxon>
        <taxon>Haptista</taxon>
        <taxon>Haptophyta</taxon>
        <taxon>Prymnesiophyceae</taxon>
        <taxon>Prymnesiales</taxon>
        <taxon>Prymnesiaceae</taxon>
        <taxon>Prymnesium</taxon>
    </lineage>
</organism>
<evidence type="ECO:0000313" key="1">
    <source>
        <dbReference type="EMBL" id="KAL1522469.1"/>
    </source>
</evidence>
<dbReference type="EMBL" id="JBGBPQ010000006">
    <property type="protein sequence ID" value="KAL1522469.1"/>
    <property type="molecule type" value="Genomic_DNA"/>
</dbReference>
<name>A0AB34JLP3_PRYPA</name>
<dbReference type="PANTHER" id="PTHR31303:SF1">
    <property type="entry name" value="CTP-DEPENDENT DIACYLGLYCEROL KINASE 1"/>
    <property type="match status" value="1"/>
</dbReference>
<gene>
    <name evidence="1" type="ORF">AB1Y20_017457</name>
</gene>